<keyword evidence="2" id="KW-1185">Reference proteome</keyword>
<protein>
    <submittedName>
        <fullName evidence="1">Uncharacterized protein</fullName>
    </submittedName>
</protein>
<sequence length="88" mass="10564">MNIIVFIIILFIMVYTILSNQESNRKQLKMIDSNRVYSYHNPWTELPATAVYYTPKFSFTNSIPDKRIKKHNRLRFKKAAKLKRRKNA</sequence>
<proteinExistence type="predicted"/>
<evidence type="ECO:0000313" key="2">
    <source>
        <dbReference type="Proteomes" id="UP000660024"/>
    </source>
</evidence>
<evidence type="ECO:0000313" key="1">
    <source>
        <dbReference type="EMBL" id="MBK0383541.1"/>
    </source>
</evidence>
<accession>A0ABS1BLC5</accession>
<comment type="caution">
    <text evidence="1">The sequence shown here is derived from an EMBL/GenBank/DDBJ whole genome shotgun (WGS) entry which is preliminary data.</text>
</comment>
<name>A0ABS1BLC5_9SPHI</name>
<reference evidence="1 2" key="1">
    <citation type="submission" date="2020-12" db="EMBL/GenBank/DDBJ databases">
        <title>Bacterial novel species Pedobacter sp. SD-b isolated from soil.</title>
        <authorList>
            <person name="Jung H.-Y."/>
        </authorList>
    </citation>
    <scope>NUCLEOTIDE SEQUENCE [LARGE SCALE GENOMIC DNA]</scope>
    <source>
        <strain evidence="1 2">SD-b</strain>
    </source>
</reference>
<dbReference type="RefSeq" id="WP_200586344.1">
    <property type="nucleotide sequence ID" value="NZ_JAEHFY010000014.1"/>
</dbReference>
<dbReference type="Proteomes" id="UP000660024">
    <property type="component" value="Unassembled WGS sequence"/>
</dbReference>
<organism evidence="1 2">
    <name type="scientific">Pedobacter segetis</name>
    <dbReference type="NCBI Taxonomy" id="2793069"/>
    <lineage>
        <taxon>Bacteria</taxon>
        <taxon>Pseudomonadati</taxon>
        <taxon>Bacteroidota</taxon>
        <taxon>Sphingobacteriia</taxon>
        <taxon>Sphingobacteriales</taxon>
        <taxon>Sphingobacteriaceae</taxon>
        <taxon>Pedobacter</taxon>
    </lineage>
</organism>
<gene>
    <name evidence="1" type="ORF">I5M32_11290</name>
</gene>
<dbReference type="EMBL" id="JAEHFY010000014">
    <property type="protein sequence ID" value="MBK0383541.1"/>
    <property type="molecule type" value="Genomic_DNA"/>
</dbReference>